<sequence>MRAKQVDKRAPVLIGTNSLPEFECFLSKFSRPTHLSELRRPPCQTLLTLAICDISTAYIAAQAFLDEKHEGPDYVSLNDNNDYTLGKTRKHNFVISVLPHGICCTVFLRLKLHDIHLGDIVLGATSARENDIISGVPREGILEPATHSSVGGRKWTHGGPQDRRKWGSTGRSTNNQTQAATDCINPQSFILQTTKQTVRLRVQFTTDKSAKEWDVLRFEIEAVGLINQFPCLVNCGICNYSDTHMNKKWQRHAPTVATAYVKDLLGQIALNIVEAEKRAGDMLPNVCGKVKEMSRRVDRLLRERHDRERDAIHTWIMQTDCGHQKRGHIKRRGPGTGQWFLNSTEHSWCGKDYDNICCYKTPLYKTSESRKTWHRIHVLQFPKTVAIEARTSPREPVKTARSTAVMNQVKLNLENATNLLVDKSGRNGEGNKTLRKSFTAQCSRYRTITVVIMIGVASRINGAQQSRRAPEIQNSDDNSTRKPLKIKAACHRHPLTRGPAHLPNFSSYAASLVLPHMILRPARQPGNLSHRSLLPG</sequence>
<organism evidence="1 2">
    <name type="scientific">Lindgomyces ingoldianus</name>
    <dbReference type="NCBI Taxonomy" id="673940"/>
    <lineage>
        <taxon>Eukaryota</taxon>
        <taxon>Fungi</taxon>
        <taxon>Dikarya</taxon>
        <taxon>Ascomycota</taxon>
        <taxon>Pezizomycotina</taxon>
        <taxon>Dothideomycetes</taxon>
        <taxon>Pleosporomycetidae</taxon>
        <taxon>Pleosporales</taxon>
        <taxon>Lindgomycetaceae</taxon>
        <taxon>Lindgomyces</taxon>
    </lineage>
</organism>
<proteinExistence type="predicted"/>
<accession>A0ACB6Q9I7</accession>
<gene>
    <name evidence="1" type="ORF">BDR25DRAFT_363542</name>
</gene>
<dbReference type="Proteomes" id="UP000799755">
    <property type="component" value="Unassembled WGS sequence"/>
</dbReference>
<evidence type="ECO:0000313" key="1">
    <source>
        <dbReference type="EMBL" id="KAF2462800.1"/>
    </source>
</evidence>
<comment type="caution">
    <text evidence="1">The sequence shown here is derived from an EMBL/GenBank/DDBJ whole genome shotgun (WGS) entry which is preliminary data.</text>
</comment>
<evidence type="ECO:0000313" key="2">
    <source>
        <dbReference type="Proteomes" id="UP000799755"/>
    </source>
</evidence>
<dbReference type="EMBL" id="MU003562">
    <property type="protein sequence ID" value="KAF2462800.1"/>
    <property type="molecule type" value="Genomic_DNA"/>
</dbReference>
<name>A0ACB6Q9I7_9PLEO</name>
<keyword evidence="2" id="KW-1185">Reference proteome</keyword>
<reference evidence="1" key="1">
    <citation type="journal article" date="2020" name="Stud. Mycol.">
        <title>101 Dothideomycetes genomes: a test case for predicting lifestyles and emergence of pathogens.</title>
        <authorList>
            <person name="Haridas S."/>
            <person name="Albert R."/>
            <person name="Binder M."/>
            <person name="Bloem J."/>
            <person name="Labutti K."/>
            <person name="Salamov A."/>
            <person name="Andreopoulos B."/>
            <person name="Baker S."/>
            <person name="Barry K."/>
            <person name="Bills G."/>
            <person name="Bluhm B."/>
            <person name="Cannon C."/>
            <person name="Castanera R."/>
            <person name="Culley D."/>
            <person name="Daum C."/>
            <person name="Ezra D."/>
            <person name="Gonzalez J."/>
            <person name="Henrissat B."/>
            <person name="Kuo A."/>
            <person name="Liang C."/>
            <person name="Lipzen A."/>
            <person name="Lutzoni F."/>
            <person name="Magnuson J."/>
            <person name="Mondo S."/>
            <person name="Nolan M."/>
            <person name="Ohm R."/>
            <person name="Pangilinan J."/>
            <person name="Park H.-J."/>
            <person name="Ramirez L."/>
            <person name="Alfaro M."/>
            <person name="Sun H."/>
            <person name="Tritt A."/>
            <person name="Yoshinaga Y."/>
            <person name="Zwiers L.-H."/>
            <person name="Turgeon B."/>
            <person name="Goodwin S."/>
            <person name="Spatafora J."/>
            <person name="Crous P."/>
            <person name="Grigoriev I."/>
        </authorList>
    </citation>
    <scope>NUCLEOTIDE SEQUENCE</scope>
    <source>
        <strain evidence="1">ATCC 200398</strain>
    </source>
</reference>
<protein>
    <submittedName>
        <fullName evidence="1">Uncharacterized protein</fullName>
    </submittedName>
</protein>